<reference evidence="1 2" key="1">
    <citation type="submission" date="2018-10" db="EMBL/GenBank/DDBJ databases">
        <title>Effects of UV and annual dynamics of microbial communities in freshwater RAS systems.</title>
        <authorList>
            <person name="Bekkelund A.K."/>
            <person name="Hansen B.R."/>
            <person name="Stokken H."/>
            <person name="Eriksen B.F."/>
            <person name="Kashulin N.A."/>
        </authorList>
    </citation>
    <scope>NUCLEOTIDE SEQUENCE [LARGE SCALE GENOMIC DNA]</scope>
    <source>
        <strain evidence="1 2">BHSEK</strain>
    </source>
</reference>
<dbReference type="RefSeq" id="WP_121669708.1">
    <property type="nucleotide sequence ID" value="NZ_CP033019.1"/>
</dbReference>
<sequence>MLTSAQMTDARRWMGYQVVGTTVAINADNDVVYGAFGMVTMSLYKRLTTLTPEEEAVLTTVYLANLAPLETAIFGASDNLDTDIAAIWTHNKSEVSDRAALFNRVRRQMCDFIGFAPGPGLCGAGGNTIRLVRA</sequence>
<protein>
    <submittedName>
        <fullName evidence="1">Uncharacterized protein</fullName>
    </submittedName>
</protein>
<evidence type="ECO:0000313" key="2">
    <source>
        <dbReference type="Proteomes" id="UP000279594"/>
    </source>
</evidence>
<proteinExistence type="predicted"/>
<dbReference type="AlphaFoldDB" id="A0A3G2EBI0"/>
<accession>A0A3G2EBI0</accession>
<keyword evidence="2" id="KW-1185">Reference proteome</keyword>
<evidence type="ECO:0000313" key="1">
    <source>
        <dbReference type="EMBL" id="AYM76906.1"/>
    </source>
</evidence>
<name>A0A3G2EBI0_9BURK</name>
<dbReference type="Proteomes" id="UP000279594">
    <property type="component" value="Chromosome"/>
</dbReference>
<organism evidence="1 2">
    <name type="scientific">Janthinobacterium agaricidamnosum</name>
    <dbReference type="NCBI Taxonomy" id="55508"/>
    <lineage>
        <taxon>Bacteria</taxon>
        <taxon>Pseudomonadati</taxon>
        <taxon>Pseudomonadota</taxon>
        <taxon>Betaproteobacteria</taxon>
        <taxon>Burkholderiales</taxon>
        <taxon>Oxalobacteraceae</taxon>
        <taxon>Janthinobacterium</taxon>
    </lineage>
</organism>
<gene>
    <name evidence="1" type="ORF">D9M09_14685</name>
</gene>
<dbReference type="EMBL" id="CP033019">
    <property type="protein sequence ID" value="AYM76906.1"/>
    <property type="molecule type" value="Genomic_DNA"/>
</dbReference>